<evidence type="ECO:0000313" key="3">
    <source>
        <dbReference type="Proteomes" id="UP000518266"/>
    </source>
</evidence>
<reference evidence="2 3" key="1">
    <citation type="submission" date="2020-03" db="EMBL/GenBank/DDBJ databases">
        <title>Dissostichus mawsoni Genome sequencing and assembly.</title>
        <authorList>
            <person name="Park H."/>
        </authorList>
    </citation>
    <scope>NUCLEOTIDE SEQUENCE [LARGE SCALE GENOMIC DNA]</scope>
    <source>
        <strain evidence="2">DM0001</strain>
        <tissue evidence="2">Muscle</tissue>
    </source>
</reference>
<gene>
    <name evidence="2" type="ORF">F7725_024203</name>
</gene>
<keyword evidence="3" id="KW-1185">Reference proteome</keyword>
<protein>
    <submittedName>
        <fullName evidence="2">Uncharacterized protein</fullName>
    </submittedName>
</protein>
<proteinExistence type="predicted"/>
<dbReference type="EMBL" id="JAAKFY010000019">
    <property type="protein sequence ID" value="KAF3842252.1"/>
    <property type="molecule type" value="Genomic_DNA"/>
</dbReference>
<sequence>MGNRSYRRGGKGWRRGEESREKQVVFLQVSVSPGLWKEEWGTLWCLGGDEGGRAGSGFGCRRLGRRRGTVTSLCLLSEGGPAGERKTSTERPKQESQHLPTVLRLLSRILDGRISAWSSTSSSAGSSLISFFSGFGGSVAVFVGSGSSYFVGFGSSSMGFIGSSSSAGSLAISESSTFLVSSESSTFFASCWSSTFVSCIGSGTSTFVPCIGSGSSTVFFKSSGRSTGFFKGSGRSTGFFKGLGRSTGFLKGSGRSTGFFKGSGRSTGFLKGSGRSTGFLKGRSTGFFKGSGRSTGFFKGSGRSTSFFKGSGRSTGFFKGSGRSTSFFKDSHLTNPLWDVWIREAAAVAEKTSCVPVLLSEFGANSAHNQSEVHDQTLPQHLICLQMTPQLRTSYFNADIVMLQILCNRQFSYFPALVAIFLSRDFGAVTVSAAVICLLRKRDITEISAPSCCWCPGGGRRSCSVKTPSEMEAIGSLQPCDFSCDSATLVSGHASASDDDTPPAELSGWLNELCFIASPPFSPTSSPTSSPPPTNPAALCA</sequence>
<evidence type="ECO:0000313" key="2">
    <source>
        <dbReference type="EMBL" id="KAF3842252.1"/>
    </source>
</evidence>
<feature type="region of interest" description="Disordered" evidence="1">
    <location>
        <begin position="521"/>
        <end position="541"/>
    </location>
</feature>
<evidence type="ECO:0000256" key="1">
    <source>
        <dbReference type="SAM" id="MobiDB-lite"/>
    </source>
</evidence>
<comment type="caution">
    <text evidence="2">The sequence shown here is derived from an EMBL/GenBank/DDBJ whole genome shotgun (WGS) entry which is preliminary data.</text>
</comment>
<name>A0A7J5XYS3_DISMA</name>
<dbReference type="AlphaFoldDB" id="A0A7J5XYS3"/>
<accession>A0A7J5XYS3</accession>
<dbReference type="Proteomes" id="UP000518266">
    <property type="component" value="Unassembled WGS sequence"/>
</dbReference>
<organism evidence="2 3">
    <name type="scientific">Dissostichus mawsoni</name>
    <name type="common">Antarctic cod</name>
    <dbReference type="NCBI Taxonomy" id="36200"/>
    <lineage>
        <taxon>Eukaryota</taxon>
        <taxon>Metazoa</taxon>
        <taxon>Chordata</taxon>
        <taxon>Craniata</taxon>
        <taxon>Vertebrata</taxon>
        <taxon>Euteleostomi</taxon>
        <taxon>Actinopterygii</taxon>
        <taxon>Neopterygii</taxon>
        <taxon>Teleostei</taxon>
        <taxon>Neoteleostei</taxon>
        <taxon>Acanthomorphata</taxon>
        <taxon>Eupercaria</taxon>
        <taxon>Perciformes</taxon>
        <taxon>Notothenioidei</taxon>
        <taxon>Nototheniidae</taxon>
        <taxon>Dissostichus</taxon>
    </lineage>
</organism>